<name>A0A158KEE4_9BURK</name>
<feature type="compositionally biased region" description="Basic and acidic residues" evidence="1">
    <location>
        <begin position="152"/>
        <end position="169"/>
    </location>
</feature>
<protein>
    <submittedName>
        <fullName evidence="2">Fis family transcriptional regulator</fullName>
    </submittedName>
</protein>
<feature type="region of interest" description="Disordered" evidence="1">
    <location>
        <begin position="152"/>
        <end position="172"/>
    </location>
</feature>
<evidence type="ECO:0000313" key="2">
    <source>
        <dbReference type="EMBL" id="SAL79477.1"/>
    </source>
</evidence>
<dbReference type="Proteomes" id="UP000054717">
    <property type="component" value="Unassembled WGS sequence"/>
</dbReference>
<dbReference type="STRING" id="326475.AWB66_06057"/>
<organism evidence="2 3">
    <name type="scientific">Caballeronia telluris</name>
    <dbReference type="NCBI Taxonomy" id="326475"/>
    <lineage>
        <taxon>Bacteria</taxon>
        <taxon>Pseudomonadati</taxon>
        <taxon>Pseudomonadota</taxon>
        <taxon>Betaproteobacteria</taxon>
        <taxon>Burkholderiales</taxon>
        <taxon>Burkholderiaceae</taxon>
        <taxon>Caballeronia</taxon>
    </lineage>
</organism>
<dbReference type="EMBL" id="FCNZ02000052">
    <property type="protein sequence ID" value="SAL79477.1"/>
    <property type="molecule type" value="Genomic_DNA"/>
</dbReference>
<comment type="caution">
    <text evidence="2">The sequence shown here is derived from an EMBL/GenBank/DDBJ whole genome shotgun (WGS) entry which is preliminary data.</text>
</comment>
<proteinExistence type="predicted"/>
<dbReference type="AlphaFoldDB" id="A0A158KEE4"/>
<gene>
    <name evidence="2" type="ORF">AWB66_06057</name>
</gene>
<evidence type="ECO:0000256" key="1">
    <source>
        <dbReference type="SAM" id="MobiDB-lite"/>
    </source>
</evidence>
<sequence>MTRKTKARSAVMQASPSRRDSLLLPMKPAAAREVSLGYHLTLEAIRSGQGNEYHLGSIAQALFTAMFLSRTRSLTVREGLFCEAKEAVLLCRRTGLATGVWLADSDTCALFGEVLTLFDCQLALVTLSELQAAHSHLLKFFGASLVSEQSQRRDGEDRTRVRDATRVPEEGGEVEGKLNVILCNEETEHD</sequence>
<reference evidence="2" key="1">
    <citation type="submission" date="2016-01" db="EMBL/GenBank/DDBJ databases">
        <authorList>
            <person name="Peeters Charlotte."/>
        </authorList>
    </citation>
    <scope>NUCLEOTIDE SEQUENCE</scope>
    <source>
        <strain evidence="2">LMG 22936</strain>
    </source>
</reference>
<keyword evidence="3" id="KW-1185">Reference proteome</keyword>
<accession>A0A158KEE4</accession>
<evidence type="ECO:0000313" key="3">
    <source>
        <dbReference type="Proteomes" id="UP000054717"/>
    </source>
</evidence>